<keyword evidence="3" id="KW-1185">Reference proteome</keyword>
<dbReference type="InterPro" id="IPR000073">
    <property type="entry name" value="AB_hydrolase_1"/>
</dbReference>
<dbReference type="SUPFAM" id="SSF53474">
    <property type="entry name" value="alpha/beta-Hydrolases"/>
    <property type="match status" value="1"/>
</dbReference>
<name>A0A1H3INK6_9RHOB</name>
<dbReference type="STRING" id="321339.SAMN05444340_105160"/>
<reference evidence="2 3" key="1">
    <citation type="submission" date="2016-10" db="EMBL/GenBank/DDBJ databases">
        <authorList>
            <person name="de Groot N.N."/>
        </authorList>
    </citation>
    <scope>NUCLEOTIDE SEQUENCE [LARGE SCALE GENOMIC DNA]</scope>
    <source>
        <strain evidence="2 3">DSM 26880</strain>
    </source>
</reference>
<dbReference type="PANTHER" id="PTHR43329">
    <property type="entry name" value="EPOXIDE HYDROLASE"/>
    <property type="match status" value="1"/>
</dbReference>
<gene>
    <name evidence="2" type="ORF">SAMN05444340_105160</name>
</gene>
<dbReference type="Proteomes" id="UP000199286">
    <property type="component" value="Unassembled WGS sequence"/>
</dbReference>
<protein>
    <submittedName>
        <fullName evidence="2">Haloacetate dehalogenase</fullName>
    </submittedName>
</protein>
<dbReference type="OrthoDB" id="9804723at2"/>
<accession>A0A1H3INK6</accession>
<feature type="domain" description="AB hydrolase-1" evidence="1">
    <location>
        <begin position="28"/>
        <end position="277"/>
    </location>
</feature>
<evidence type="ECO:0000313" key="2">
    <source>
        <dbReference type="EMBL" id="SDY28945.1"/>
    </source>
</evidence>
<organism evidence="2 3">
    <name type="scientific">Citreimonas salinaria</name>
    <dbReference type="NCBI Taxonomy" id="321339"/>
    <lineage>
        <taxon>Bacteria</taxon>
        <taxon>Pseudomonadati</taxon>
        <taxon>Pseudomonadota</taxon>
        <taxon>Alphaproteobacteria</taxon>
        <taxon>Rhodobacterales</taxon>
        <taxon>Roseobacteraceae</taxon>
        <taxon>Citreimonas</taxon>
    </lineage>
</organism>
<proteinExistence type="predicted"/>
<dbReference type="EMBL" id="FNPF01000005">
    <property type="protein sequence ID" value="SDY28945.1"/>
    <property type="molecule type" value="Genomic_DNA"/>
</dbReference>
<dbReference type="InterPro" id="IPR029058">
    <property type="entry name" value="AB_hydrolase_fold"/>
</dbReference>
<sequence>MDQDCPGPARHFTAPDGTIAYETMGEGPPLLLLHGFPQCRAMWAQIAPALADAYTVVIADLRGYGQSHKPASMEAMSFRAMGSDMAALMSHLGHERFHLAGHDRGARTAHRMALDATDRVLSLTVMDIVPTLHLLETLSHEVARAYYHWFFLAQPAPFPETMIGHDPDAFFERCLLGFGKAQLSDFDAASLGACRAAWRNPAAIRAMCNDYRAAIDVDIADDARDRGRRIKCPALVLYGADGAMARAMDVAETWRPCLSNMRTAVIDGGHFFPDQHPDATVAALRTFLEGC</sequence>
<evidence type="ECO:0000259" key="1">
    <source>
        <dbReference type="Pfam" id="PF00561"/>
    </source>
</evidence>
<dbReference type="RefSeq" id="WP_089882214.1">
    <property type="nucleotide sequence ID" value="NZ_FNPF01000005.1"/>
</dbReference>
<dbReference type="Gene3D" id="3.40.50.1820">
    <property type="entry name" value="alpha/beta hydrolase"/>
    <property type="match status" value="1"/>
</dbReference>
<dbReference type="AlphaFoldDB" id="A0A1H3INK6"/>
<dbReference type="Pfam" id="PF00561">
    <property type="entry name" value="Abhydrolase_1"/>
    <property type="match status" value="1"/>
</dbReference>
<evidence type="ECO:0000313" key="3">
    <source>
        <dbReference type="Proteomes" id="UP000199286"/>
    </source>
</evidence>